<dbReference type="EMBL" id="JBEPMC010000004">
    <property type="protein sequence ID" value="MET3579821.1"/>
    <property type="molecule type" value="Genomic_DNA"/>
</dbReference>
<accession>A0ABV2GNF7</accession>
<dbReference type="PIRSF" id="PIRSF029171">
    <property type="entry name" value="Esterase_LipA"/>
    <property type="match status" value="1"/>
</dbReference>
<reference evidence="3 4" key="1">
    <citation type="submission" date="2024-06" db="EMBL/GenBank/DDBJ databases">
        <title>Genomic Encyclopedia of Type Strains, Phase IV (KMG-IV): sequencing the most valuable type-strain genomes for metagenomic binning, comparative biology and taxonomic classification.</title>
        <authorList>
            <person name="Goeker M."/>
        </authorList>
    </citation>
    <scope>NUCLEOTIDE SEQUENCE [LARGE SCALE GENOMIC DNA]</scope>
    <source>
        <strain evidence="3 4">DSM 100022</strain>
    </source>
</reference>
<feature type="signal peptide" evidence="1">
    <location>
        <begin position="1"/>
        <end position="34"/>
    </location>
</feature>
<keyword evidence="1" id="KW-0732">Signal</keyword>
<dbReference type="PANTHER" id="PTHR34853:SF1">
    <property type="entry name" value="LIPASE 5"/>
    <property type="match status" value="1"/>
</dbReference>
<feature type="chain" id="PRO_5045374973" evidence="1">
    <location>
        <begin position="35"/>
        <end position="408"/>
    </location>
</feature>
<dbReference type="InterPro" id="IPR029058">
    <property type="entry name" value="AB_hydrolase_fold"/>
</dbReference>
<dbReference type="RefSeq" id="WP_354491315.1">
    <property type="nucleotide sequence ID" value="NZ_JBEPMC010000004.1"/>
</dbReference>
<evidence type="ECO:0000259" key="2">
    <source>
        <dbReference type="Pfam" id="PF12697"/>
    </source>
</evidence>
<organism evidence="3 4">
    <name type="scientific">Mesorhizobium robiniae</name>
    <dbReference type="NCBI Taxonomy" id="559315"/>
    <lineage>
        <taxon>Bacteria</taxon>
        <taxon>Pseudomonadati</taxon>
        <taxon>Pseudomonadota</taxon>
        <taxon>Alphaproteobacteria</taxon>
        <taxon>Hyphomicrobiales</taxon>
        <taxon>Phyllobacteriaceae</taxon>
        <taxon>Mesorhizobium</taxon>
    </lineage>
</organism>
<evidence type="ECO:0000256" key="1">
    <source>
        <dbReference type="SAM" id="SignalP"/>
    </source>
</evidence>
<gene>
    <name evidence="3" type="ORF">ABID19_002852</name>
</gene>
<protein>
    <submittedName>
        <fullName evidence="3">Pimeloyl-ACP methyl ester carboxylesterase</fullName>
    </submittedName>
</protein>
<evidence type="ECO:0000313" key="3">
    <source>
        <dbReference type="EMBL" id="MET3579821.1"/>
    </source>
</evidence>
<dbReference type="InterPro" id="IPR005152">
    <property type="entry name" value="Lipase_secreted"/>
</dbReference>
<sequence length="408" mass="43324">MPTTPLGRAIVNALVTTMLISTTVSSNFVAPAMAAEEAPMSGSVVSHASHKISPEIKGHAELIIHFMRSVSGSLTKASTLLFVPERQPPAGGWPVIAWAHGTTTPGNKLCAPSLTDALDGGLTKDGFNSDYLFEISTLVNAGYAVVAPDLEGLGEVATVPYPYFNASSLARSLVSGVVAAHKVNANLSKEYVAVGHSDGGHAVLGVEAYAKEAPQFEFKGTVAIAPYTSIDAYVKELAQRAAANPEKANDFRLLQNFNVALMTTGLWVVDPSFEASSVMGPDLEAQLKDFTTRCSVPAIGGLSKAVTAKGETFDGLKGDWATAPKMAAFLAENDPAVDPDFRLKKPTFIALGPDDAFVFENTTRALVSRLKADGTPVTYNEYPRTDHFTVIRASQPDIMGFLKQRFAD</sequence>
<dbReference type="SUPFAM" id="SSF53474">
    <property type="entry name" value="alpha/beta-Hydrolases"/>
    <property type="match status" value="1"/>
</dbReference>
<dbReference type="Gene3D" id="3.40.50.1820">
    <property type="entry name" value="alpha/beta hydrolase"/>
    <property type="match status" value="2"/>
</dbReference>
<name>A0ABV2GNF7_9HYPH</name>
<evidence type="ECO:0000313" key="4">
    <source>
        <dbReference type="Proteomes" id="UP001549204"/>
    </source>
</evidence>
<keyword evidence="4" id="KW-1185">Reference proteome</keyword>
<dbReference type="PANTHER" id="PTHR34853">
    <property type="match status" value="1"/>
</dbReference>
<dbReference type="Pfam" id="PF12697">
    <property type="entry name" value="Abhydrolase_6"/>
    <property type="match status" value="1"/>
</dbReference>
<proteinExistence type="predicted"/>
<comment type="caution">
    <text evidence="3">The sequence shown here is derived from an EMBL/GenBank/DDBJ whole genome shotgun (WGS) entry which is preliminary data.</text>
</comment>
<dbReference type="InterPro" id="IPR000073">
    <property type="entry name" value="AB_hydrolase_1"/>
</dbReference>
<feature type="domain" description="AB hydrolase-1" evidence="2">
    <location>
        <begin position="121"/>
        <end position="342"/>
    </location>
</feature>
<dbReference type="Proteomes" id="UP001549204">
    <property type="component" value="Unassembled WGS sequence"/>
</dbReference>